<keyword evidence="1" id="KW-0677">Repeat</keyword>
<dbReference type="InterPro" id="IPR000408">
    <property type="entry name" value="Reg_chr_condens"/>
</dbReference>
<keyword evidence="4" id="KW-1185">Reference proteome</keyword>
<dbReference type="InterPro" id="IPR009091">
    <property type="entry name" value="RCC1/BLIP-II"/>
</dbReference>
<dbReference type="PANTHER" id="PTHR22870">
    <property type="entry name" value="REGULATOR OF CHROMOSOME CONDENSATION"/>
    <property type="match status" value="1"/>
</dbReference>
<evidence type="ECO:0000256" key="1">
    <source>
        <dbReference type="ARBA" id="ARBA00022737"/>
    </source>
</evidence>
<dbReference type="PROSITE" id="PS50012">
    <property type="entry name" value="RCC1_3"/>
    <property type="match status" value="1"/>
</dbReference>
<evidence type="ECO:0000313" key="3">
    <source>
        <dbReference type="EMBL" id="GFT19770.1"/>
    </source>
</evidence>
<dbReference type="InterPro" id="IPR051210">
    <property type="entry name" value="Ub_ligase/GEF_domain"/>
</dbReference>
<evidence type="ECO:0000313" key="4">
    <source>
        <dbReference type="Proteomes" id="UP000887013"/>
    </source>
</evidence>
<dbReference type="PANTHER" id="PTHR22870:SF408">
    <property type="entry name" value="OS09G0560450 PROTEIN"/>
    <property type="match status" value="1"/>
</dbReference>
<dbReference type="SUPFAM" id="SSF50985">
    <property type="entry name" value="RCC1/BLIP-II"/>
    <property type="match status" value="1"/>
</dbReference>
<proteinExistence type="predicted"/>
<evidence type="ECO:0000256" key="2">
    <source>
        <dbReference type="PROSITE-ProRule" id="PRU00235"/>
    </source>
</evidence>
<dbReference type="OrthoDB" id="6485644at2759"/>
<protein>
    <submittedName>
        <fullName evidence="3">X-linked retinitis pigmentosa GTPase regulator</fullName>
    </submittedName>
</protein>
<dbReference type="Proteomes" id="UP000887013">
    <property type="component" value="Unassembled WGS sequence"/>
</dbReference>
<dbReference type="Gene3D" id="2.130.10.30">
    <property type="entry name" value="Regulator of chromosome condensation 1/beta-lactamase-inhibitor protein II"/>
    <property type="match status" value="1"/>
</dbReference>
<dbReference type="Pfam" id="PF00415">
    <property type="entry name" value="RCC1"/>
    <property type="match status" value="1"/>
</dbReference>
<dbReference type="PROSITE" id="PS00626">
    <property type="entry name" value="RCC1_2"/>
    <property type="match status" value="1"/>
</dbReference>
<reference evidence="3" key="1">
    <citation type="submission" date="2020-08" db="EMBL/GenBank/DDBJ databases">
        <title>Multicomponent nature underlies the extraordinary mechanical properties of spider dragline silk.</title>
        <authorList>
            <person name="Kono N."/>
            <person name="Nakamura H."/>
            <person name="Mori M."/>
            <person name="Yoshida Y."/>
            <person name="Ohtoshi R."/>
            <person name="Malay A.D."/>
            <person name="Moran D.A.P."/>
            <person name="Tomita M."/>
            <person name="Numata K."/>
            <person name="Arakawa K."/>
        </authorList>
    </citation>
    <scope>NUCLEOTIDE SEQUENCE</scope>
</reference>
<sequence>DGKAYSFGNGYDGQLGLGSRLLDVSTPHQIVFLENVKVARVSCGENHSAFLT</sequence>
<gene>
    <name evidence="3" type="primary">Rpgr</name>
    <name evidence="3" type="ORF">NPIL_606021</name>
</gene>
<accession>A0A8X6TL60</accession>
<feature type="non-terminal residue" evidence="3">
    <location>
        <position position="52"/>
    </location>
</feature>
<comment type="caution">
    <text evidence="3">The sequence shown here is derived from an EMBL/GenBank/DDBJ whole genome shotgun (WGS) entry which is preliminary data.</text>
</comment>
<feature type="repeat" description="RCC1" evidence="2">
    <location>
        <begin position="2"/>
        <end position="52"/>
    </location>
</feature>
<feature type="non-terminal residue" evidence="3">
    <location>
        <position position="1"/>
    </location>
</feature>
<dbReference type="AlphaFoldDB" id="A0A8X6TL60"/>
<dbReference type="EMBL" id="BMAW01105559">
    <property type="protein sequence ID" value="GFT19770.1"/>
    <property type="molecule type" value="Genomic_DNA"/>
</dbReference>
<organism evidence="3 4">
    <name type="scientific">Nephila pilipes</name>
    <name type="common">Giant wood spider</name>
    <name type="synonym">Nephila maculata</name>
    <dbReference type="NCBI Taxonomy" id="299642"/>
    <lineage>
        <taxon>Eukaryota</taxon>
        <taxon>Metazoa</taxon>
        <taxon>Ecdysozoa</taxon>
        <taxon>Arthropoda</taxon>
        <taxon>Chelicerata</taxon>
        <taxon>Arachnida</taxon>
        <taxon>Araneae</taxon>
        <taxon>Araneomorphae</taxon>
        <taxon>Entelegynae</taxon>
        <taxon>Araneoidea</taxon>
        <taxon>Nephilidae</taxon>
        <taxon>Nephila</taxon>
    </lineage>
</organism>
<name>A0A8X6TL60_NEPPI</name>